<gene>
    <name evidence="2" type="ORF">ESB00_03390</name>
</gene>
<reference evidence="2 3" key="1">
    <citation type="submission" date="2019-01" db="EMBL/GenBank/DDBJ databases">
        <title>Lacunisphaera sp. strain TWA-58.</title>
        <authorList>
            <person name="Chen W.-M."/>
        </authorList>
    </citation>
    <scope>NUCLEOTIDE SEQUENCE [LARGE SCALE GENOMIC DNA]</scope>
    <source>
        <strain evidence="2 3">TWA-58</strain>
    </source>
</reference>
<evidence type="ECO:0000313" key="3">
    <source>
        <dbReference type="Proteomes" id="UP000290218"/>
    </source>
</evidence>
<dbReference type="OrthoDB" id="9765588at2"/>
<evidence type="ECO:0000313" key="2">
    <source>
        <dbReference type="EMBL" id="RXK54955.1"/>
    </source>
</evidence>
<feature type="transmembrane region" description="Helical" evidence="1">
    <location>
        <begin position="9"/>
        <end position="28"/>
    </location>
</feature>
<sequence>MQTKSGRSILLKVTIGFLLMIVLTWVVEVVRLPHLLYGEDAEFRWGRVVFRTIVVLGIWAWVHFTIRRLLRRLHELEEFLLVCSWCRRLGNQGRWQTMEEFFDSRLATETSHGICPDCAGKHFAGLRAAVRVPPKE</sequence>
<keyword evidence="1" id="KW-0472">Membrane</keyword>
<evidence type="ECO:0000256" key="1">
    <source>
        <dbReference type="SAM" id="Phobius"/>
    </source>
</evidence>
<protein>
    <submittedName>
        <fullName evidence="2">Uncharacterized protein</fullName>
    </submittedName>
</protein>
<proteinExistence type="predicted"/>
<organism evidence="2 3">
    <name type="scientific">Oleiharenicola lentus</name>
    <dbReference type="NCBI Taxonomy" id="2508720"/>
    <lineage>
        <taxon>Bacteria</taxon>
        <taxon>Pseudomonadati</taxon>
        <taxon>Verrucomicrobiota</taxon>
        <taxon>Opitutia</taxon>
        <taxon>Opitutales</taxon>
        <taxon>Opitutaceae</taxon>
        <taxon>Oleiharenicola</taxon>
    </lineage>
</organism>
<dbReference type="RefSeq" id="WP_129046320.1">
    <property type="nucleotide sequence ID" value="NZ_SDHX01000001.1"/>
</dbReference>
<keyword evidence="1" id="KW-1133">Transmembrane helix</keyword>
<feature type="transmembrane region" description="Helical" evidence="1">
    <location>
        <begin position="48"/>
        <end position="66"/>
    </location>
</feature>
<keyword evidence="3" id="KW-1185">Reference proteome</keyword>
<comment type="caution">
    <text evidence="2">The sequence shown here is derived from an EMBL/GenBank/DDBJ whole genome shotgun (WGS) entry which is preliminary data.</text>
</comment>
<accession>A0A4Q1C7R1</accession>
<dbReference type="EMBL" id="SDHX01000001">
    <property type="protein sequence ID" value="RXK54955.1"/>
    <property type="molecule type" value="Genomic_DNA"/>
</dbReference>
<dbReference type="Proteomes" id="UP000290218">
    <property type="component" value="Unassembled WGS sequence"/>
</dbReference>
<keyword evidence="1" id="KW-0812">Transmembrane</keyword>
<dbReference type="AlphaFoldDB" id="A0A4Q1C7R1"/>
<name>A0A4Q1C7R1_9BACT</name>